<proteinExistence type="predicted"/>
<evidence type="ECO:0000313" key="2">
    <source>
        <dbReference type="Proteomes" id="UP000675379"/>
    </source>
</evidence>
<dbReference type="AlphaFoldDB" id="A0A941CSU0"/>
<sequence length="53" mass="5928">MQKSLSTLLYIALLLALIMGWTSLGTLDLSQDLFRMAPSLTLPETQEIPSELY</sequence>
<gene>
    <name evidence="1" type="ORF">KCG48_12335</name>
</gene>
<name>A0A941CSU0_9CLOT</name>
<dbReference type="Proteomes" id="UP000675379">
    <property type="component" value="Unassembled WGS sequence"/>
</dbReference>
<keyword evidence="2" id="KW-1185">Reference proteome</keyword>
<protein>
    <submittedName>
        <fullName evidence="1">Uncharacterized protein</fullName>
    </submittedName>
</protein>
<organism evidence="1 2">
    <name type="scientific">Proteiniclasticum sediminis</name>
    <dbReference type="NCBI Taxonomy" id="2804028"/>
    <lineage>
        <taxon>Bacteria</taxon>
        <taxon>Bacillati</taxon>
        <taxon>Bacillota</taxon>
        <taxon>Clostridia</taxon>
        <taxon>Eubacteriales</taxon>
        <taxon>Clostridiaceae</taxon>
        <taxon>Proteiniclasticum</taxon>
    </lineage>
</organism>
<evidence type="ECO:0000313" key="1">
    <source>
        <dbReference type="EMBL" id="MBR0577103.1"/>
    </source>
</evidence>
<dbReference type="RefSeq" id="WP_211802522.1">
    <property type="nucleotide sequence ID" value="NZ_JAGSCS010000020.1"/>
</dbReference>
<reference evidence="1" key="1">
    <citation type="submission" date="2021-04" db="EMBL/GenBank/DDBJ databases">
        <title>Proteiniclasticum sedimins sp. nov., an obligate anaerobic bacterium isolated from anaerobic sludge.</title>
        <authorList>
            <person name="Liu J."/>
        </authorList>
    </citation>
    <scope>NUCLEOTIDE SEQUENCE</scope>
    <source>
        <strain evidence="1">BAD-10</strain>
    </source>
</reference>
<accession>A0A941CSU0</accession>
<dbReference type="EMBL" id="JAGSCS010000020">
    <property type="protein sequence ID" value="MBR0577103.1"/>
    <property type="molecule type" value="Genomic_DNA"/>
</dbReference>
<comment type="caution">
    <text evidence="1">The sequence shown here is derived from an EMBL/GenBank/DDBJ whole genome shotgun (WGS) entry which is preliminary data.</text>
</comment>